<organism evidence="3 4">
    <name type="scientific">Syncephalis pseudoplumigaleata</name>
    <dbReference type="NCBI Taxonomy" id="1712513"/>
    <lineage>
        <taxon>Eukaryota</taxon>
        <taxon>Fungi</taxon>
        <taxon>Fungi incertae sedis</taxon>
        <taxon>Zoopagomycota</taxon>
        <taxon>Zoopagomycotina</taxon>
        <taxon>Zoopagomycetes</taxon>
        <taxon>Zoopagales</taxon>
        <taxon>Piptocephalidaceae</taxon>
        <taxon>Syncephalis</taxon>
    </lineage>
</organism>
<dbReference type="EMBL" id="KZ990306">
    <property type="protein sequence ID" value="RKP24320.1"/>
    <property type="molecule type" value="Genomic_DNA"/>
</dbReference>
<dbReference type="SUPFAM" id="SSF50370">
    <property type="entry name" value="Ricin B-like lectins"/>
    <property type="match status" value="1"/>
</dbReference>
<reference evidence="4" key="1">
    <citation type="journal article" date="2018" name="Nat. Microbiol.">
        <title>Leveraging single-cell genomics to expand the fungal tree of life.</title>
        <authorList>
            <person name="Ahrendt S.R."/>
            <person name="Quandt C.A."/>
            <person name="Ciobanu D."/>
            <person name="Clum A."/>
            <person name="Salamov A."/>
            <person name="Andreopoulos B."/>
            <person name="Cheng J.F."/>
            <person name="Woyke T."/>
            <person name="Pelin A."/>
            <person name="Henrissat B."/>
            <person name="Reynolds N.K."/>
            <person name="Benny G.L."/>
            <person name="Smith M.E."/>
            <person name="James T.Y."/>
            <person name="Grigoriev I.V."/>
        </authorList>
    </citation>
    <scope>NUCLEOTIDE SEQUENCE [LARGE SCALE GENOMIC DNA]</scope>
    <source>
        <strain evidence="4">Benny S71-1</strain>
    </source>
</reference>
<feature type="chain" id="PRO_5020953803" description="Ricin B lectin domain-containing protein" evidence="1">
    <location>
        <begin position="26"/>
        <end position="595"/>
    </location>
</feature>
<evidence type="ECO:0000313" key="3">
    <source>
        <dbReference type="EMBL" id="RKP24320.1"/>
    </source>
</evidence>
<gene>
    <name evidence="3" type="ORF">SYNPS1DRAFT_29914</name>
</gene>
<dbReference type="InterPro" id="IPR000772">
    <property type="entry name" value="Ricin_B_lectin"/>
</dbReference>
<name>A0A4P9YZ62_9FUNG</name>
<evidence type="ECO:0000259" key="2">
    <source>
        <dbReference type="Pfam" id="PF00652"/>
    </source>
</evidence>
<dbReference type="CDD" id="cd00161">
    <property type="entry name" value="beta-trefoil_Ricin-like"/>
    <property type="match status" value="1"/>
</dbReference>
<keyword evidence="1" id="KW-0732">Signal</keyword>
<proteinExistence type="predicted"/>
<accession>A0A4P9YZ62</accession>
<dbReference type="Proteomes" id="UP000278143">
    <property type="component" value="Unassembled WGS sequence"/>
</dbReference>
<feature type="domain" description="Ricin B lectin" evidence="2">
    <location>
        <begin position="196"/>
        <end position="281"/>
    </location>
</feature>
<dbReference type="OrthoDB" id="5573791at2759"/>
<dbReference type="AlphaFoldDB" id="A0A4P9YZ62"/>
<evidence type="ECO:0000256" key="1">
    <source>
        <dbReference type="SAM" id="SignalP"/>
    </source>
</evidence>
<keyword evidence="4" id="KW-1185">Reference proteome</keyword>
<feature type="signal peptide" evidence="1">
    <location>
        <begin position="1"/>
        <end position="25"/>
    </location>
</feature>
<sequence length="595" mass="67014">MQLTNAATHGIWLMATLMLATSVAGQAANTTSANKSNNLVDIRNVAQRVYNPPEDKYTLYKLRQWTQKNEDKAWCVSSKSAENIGETTLGLQEEECTLTSASQQINYWEVVENSHVYMLRFTQPQLCLSVRRGIDNFHAPLVPTASTTMAHLQRRAGTTPDANKSIGMVGVNATITANAPTTATSKNASADGTAVQVTPNGYPVMLNPCTGSDNQLFQMKVFTHLGHASNYYQIMSYQYKACLASERKDKAQLTLVPCIENHPSQLWMFEEVKNTIKAMDSTSTMLDYANTFQIKDFIARLGLSRDRPVRGLTEDERVRIQQTLPDALEVFDMAFQLADMVHIYANSIGDYQRAAAVLVSDLVRIFLTPDNRPAAWEKMWGIASIILTFLPIPGLLGFIKGGAQMVGDYVANEARENRRNQGPTPTELEQWNTYALNQVDFTSNLLYRMFEEVFQKARIGQLREELANFKAGKYTISSESYYKNFQVKFSQTILSAKPGQFWVSVCASPNVQYCKGSWARSDLKDHNRVYNDVYSSNLSTDALDFLEKNMQEIGNFYEGKNGWNTIDRRLYTCPNGYCRERLILRSGSNKFEVVS</sequence>
<evidence type="ECO:0000313" key="4">
    <source>
        <dbReference type="Proteomes" id="UP000278143"/>
    </source>
</evidence>
<dbReference type="Pfam" id="PF00652">
    <property type="entry name" value="Ricin_B_lectin"/>
    <property type="match status" value="1"/>
</dbReference>
<protein>
    <recommendedName>
        <fullName evidence="2">Ricin B lectin domain-containing protein</fullName>
    </recommendedName>
</protein>
<dbReference type="Gene3D" id="2.80.10.50">
    <property type="match status" value="1"/>
</dbReference>
<dbReference type="InterPro" id="IPR035992">
    <property type="entry name" value="Ricin_B-like_lectins"/>
</dbReference>
<dbReference type="PROSITE" id="PS50231">
    <property type="entry name" value="RICIN_B_LECTIN"/>
    <property type="match status" value="1"/>
</dbReference>